<dbReference type="AlphaFoldDB" id="A0A0N4TKK3"/>
<accession>A0A0N4TKK3</accession>
<proteinExistence type="predicted"/>
<evidence type="ECO:0000313" key="1">
    <source>
        <dbReference type="WBParaSite" id="BPAG_0000887501-mRNA-1"/>
    </source>
</evidence>
<sequence length="82" mass="8741">LESIFVCRLWASTKIVRGVNLVGIATAGCRATGTSKSGIASDILVVDGLGSIRRPIVAIDEIINKLDIKQIRSSIPILIPRT</sequence>
<name>A0A0N4TKK3_BRUPA</name>
<organism evidence="1">
    <name type="scientific">Brugia pahangi</name>
    <name type="common">Filarial nematode worm</name>
    <dbReference type="NCBI Taxonomy" id="6280"/>
    <lineage>
        <taxon>Eukaryota</taxon>
        <taxon>Metazoa</taxon>
        <taxon>Ecdysozoa</taxon>
        <taxon>Nematoda</taxon>
        <taxon>Chromadorea</taxon>
        <taxon>Rhabditida</taxon>
        <taxon>Spirurina</taxon>
        <taxon>Spiruromorpha</taxon>
        <taxon>Filarioidea</taxon>
        <taxon>Onchocercidae</taxon>
        <taxon>Brugia</taxon>
    </lineage>
</organism>
<dbReference type="WBParaSite" id="BPAG_0000887501-mRNA-1">
    <property type="protein sequence ID" value="BPAG_0000887501-mRNA-1"/>
    <property type="gene ID" value="BPAG_0000887501"/>
</dbReference>
<reference evidence="1" key="1">
    <citation type="submission" date="2017-02" db="UniProtKB">
        <authorList>
            <consortium name="WormBaseParasite"/>
        </authorList>
    </citation>
    <scope>IDENTIFICATION</scope>
</reference>
<protein>
    <submittedName>
        <fullName evidence="1">Spore protease YyaC</fullName>
    </submittedName>
</protein>